<dbReference type="PANTHER" id="PTHR21660:SF1">
    <property type="entry name" value="ACYL-COENZYME A THIOESTERASE 13"/>
    <property type="match status" value="1"/>
</dbReference>
<dbReference type="InterPro" id="IPR003736">
    <property type="entry name" value="PAAI_dom"/>
</dbReference>
<dbReference type="SUPFAM" id="SSF54637">
    <property type="entry name" value="Thioesterase/thiol ester dehydrase-isomerase"/>
    <property type="match status" value="1"/>
</dbReference>
<organism evidence="4 5">
    <name type="scientific">Tepidimonas thermarum</name>
    <dbReference type="NCBI Taxonomy" id="335431"/>
    <lineage>
        <taxon>Bacteria</taxon>
        <taxon>Pseudomonadati</taxon>
        <taxon>Pseudomonadota</taxon>
        <taxon>Betaproteobacteria</taxon>
        <taxon>Burkholderiales</taxon>
        <taxon>Tepidimonas</taxon>
    </lineage>
</organism>
<dbReference type="InterPro" id="IPR029069">
    <property type="entry name" value="HotDog_dom_sf"/>
</dbReference>
<dbReference type="CDD" id="cd03443">
    <property type="entry name" value="PaaI_thioesterase"/>
    <property type="match status" value="1"/>
</dbReference>
<evidence type="ECO:0000313" key="5">
    <source>
        <dbReference type="Proteomes" id="UP000318542"/>
    </source>
</evidence>
<evidence type="ECO:0000313" key="4">
    <source>
        <dbReference type="EMBL" id="TSE28778.1"/>
    </source>
</evidence>
<dbReference type="EMBL" id="VJOL01000037">
    <property type="protein sequence ID" value="TSE28778.1"/>
    <property type="molecule type" value="Genomic_DNA"/>
</dbReference>
<proteinExistence type="inferred from homology"/>
<reference evidence="4 5" key="1">
    <citation type="submission" date="2019-07" db="EMBL/GenBank/DDBJ databases">
        <title>Tepidimonas thermarum AA-1 draft genome.</title>
        <authorList>
            <person name="Da Costa M.S."/>
            <person name="Froufe H.J.C."/>
            <person name="Egas C."/>
            <person name="Albuquerque L."/>
        </authorList>
    </citation>
    <scope>NUCLEOTIDE SEQUENCE [LARGE SCALE GENOMIC DNA]</scope>
    <source>
        <strain evidence="4 5">AA-1</strain>
    </source>
</reference>
<dbReference type="GO" id="GO:0047617">
    <property type="term" value="F:fatty acyl-CoA hydrolase activity"/>
    <property type="evidence" value="ECO:0007669"/>
    <property type="project" value="InterPro"/>
</dbReference>
<keyword evidence="2" id="KW-0378">Hydrolase</keyword>
<name>A0A554WYZ7_9BURK</name>
<dbReference type="Proteomes" id="UP000318542">
    <property type="component" value="Unassembled WGS sequence"/>
</dbReference>
<dbReference type="PANTHER" id="PTHR21660">
    <property type="entry name" value="THIOESTERASE SUPERFAMILY MEMBER-RELATED"/>
    <property type="match status" value="1"/>
</dbReference>
<dbReference type="OrthoDB" id="9813158at2"/>
<sequence length="163" mass="17505">MTRITHPPAQPVAFEPEFVAGVRDIFENKIVFNKVLGLRITDIAAERVSGGLDMRPELVGHFAYNRIHGGVISAALDAMGGLAVMAAIGARHMDEPPAQRLHRFAKLGTIDLRIDYLRPGIGESFLLDAEVLRLGSRVASTRMAFRGADGKLLAAGAGAYIVS</sequence>
<accession>A0A554WYZ7</accession>
<dbReference type="InterPro" id="IPR039298">
    <property type="entry name" value="ACOT13"/>
</dbReference>
<feature type="domain" description="Thioesterase" evidence="3">
    <location>
        <begin position="65"/>
        <end position="153"/>
    </location>
</feature>
<dbReference type="Gene3D" id="3.10.129.10">
    <property type="entry name" value="Hotdog Thioesterase"/>
    <property type="match status" value="1"/>
</dbReference>
<dbReference type="AlphaFoldDB" id="A0A554WYZ7"/>
<comment type="similarity">
    <text evidence="1">Belongs to the thioesterase PaaI family.</text>
</comment>
<dbReference type="NCBIfam" id="TIGR00369">
    <property type="entry name" value="unchar_dom_1"/>
    <property type="match status" value="1"/>
</dbReference>
<dbReference type="InterPro" id="IPR006683">
    <property type="entry name" value="Thioestr_dom"/>
</dbReference>
<keyword evidence="5" id="KW-1185">Reference proteome</keyword>
<evidence type="ECO:0000256" key="1">
    <source>
        <dbReference type="ARBA" id="ARBA00008324"/>
    </source>
</evidence>
<evidence type="ECO:0000256" key="2">
    <source>
        <dbReference type="ARBA" id="ARBA00022801"/>
    </source>
</evidence>
<gene>
    <name evidence="4" type="ORF">Tther_01852</name>
</gene>
<evidence type="ECO:0000259" key="3">
    <source>
        <dbReference type="Pfam" id="PF03061"/>
    </source>
</evidence>
<comment type="caution">
    <text evidence="4">The sequence shown here is derived from an EMBL/GenBank/DDBJ whole genome shotgun (WGS) entry which is preliminary data.</text>
</comment>
<dbReference type="NCBIfam" id="NF008675">
    <property type="entry name" value="PRK11688.1"/>
    <property type="match status" value="1"/>
</dbReference>
<protein>
    <recommendedName>
        <fullName evidence="3">Thioesterase domain-containing protein</fullName>
    </recommendedName>
</protein>
<dbReference type="Pfam" id="PF03061">
    <property type="entry name" value="4HBT"/>
    <property type="match status" value="1"/>
</dbReference>
<dbReference type="RefSeq" id="WP_143903191.1">
    <property type="nucleotide sequence ID" value="NZ_VJOL01000037.1"/>
</dbReference>